<feature type="region of interest" description="Disordered" evidence="1">
    <location>
        <begin position="1"/>
        <end position="38"/>
    </location>
</feature>
<reference evidence="2" key="1">
    <citation type="submission" date="2021-06" db="EMBL/GenBank/DDBJ databases">
        <title>Comparative genomics, transcriptomics and evolutionary studies reveal genomic signatures of adaptation to plant cell wall in hemibiotrophic fungi.</title>
        <authorList>
            <consortium name="DOE Joint Genome Institute"/>
            <person name="Baroncelli R."/>
            <person name="Diaz J.F."/>
            <person name="Benocci T."/>
            <person name="Peng M."/>
            <person name="Battaglia E."/>
            <person name="Haridas S."/>
            <person name="Andreopoulos W."/>
            <person name="Labutti K."/>
            <person name="Pangilinan J."/>
            <person name="Floch G.L."/>
            <person name="Makela M.R."/>
            <person name="Henrissat B."/>
            <person name="Grigoriev I.V."/>
            <person name="Crouch J.A."/>
            <person name="De Vries R.P."/>
            <person name="Sukno S.A."/>
            <person name="Thon M.R."/>
        </authorList>
    </citation>
    <scope>NUCLEOTIDE SEQUENCE</scope>
    <source>
        <strain evidence="2">CBS 193.32</strain>
    </source>
</reference>
<dbReference type="EMBL" id="JAHMHR010000073">
    <property type="protein sequence ID" value="KAK1658461.1"/>
    <property type="molecule type" value="Genomic_DNA"/>
</dbReference>
<gene>
    <name evidence="2" type="ORF">BDP55DRAFT_397208</name>
</gene>
<evidence type="ECO:0000313" key="3">
    <source>
        <dbReference type="Proteomes" id="UP001224890"/>
    </source>
</evidence>
<sequence>MATMSVWLPDYPGLGHRNDDTSYRPPQQQEPDDPPPAYAEIQTFSARDAPREPPIIESVTFGVTTWPDSIAPYMVLNTHQPSNPEKKRMDMVYKIRYGTNTYDFILYWYPPPILGLPVNRVRRAEQKYLEHFENLWMGSRTPETSPSFFPMLRQLDEAILHSMCVQKVHLEQSGRHGPWRCQIVDEYEDLDNSLHAMVWAEGWADHRHPEVLAVAVCNGSDVQVIHEDRPSQ</sequence>
<dbReference type="Proteomes" id="UP001224890">
    <property type="component" value="Unassembled WGS sequence"/>
</dbReference>
<evidence type="ECO:0000256" key="1">
    <source>
        <dbReference type="SAM" id="MobiDB-lite"/>
    </source>
</evidence>
<dbReference type="RefSeq" id="XP_060423225.1">
    <property type="nucleotide sequence ID" value="XM_060567251.1"/>
</dbReference>
<proteinExistence type="predicted"/>
<evidence type="ECO:0000313" key="2">
    <source>
        <dbReference type="EMBL" id="KAK1658461.1"/>
    </source>
</evidence>
<dbReference type="AlphaFoldDB" id="A0AAJ0A8G4"/>
<organism evidence="2 3">
    <name type="scientific">Colletotrichum godetiae</name>
    <dbReference type="NCBI Taxonomy" id="1209918"/>
    <lineage>
        <taxon>Eukaryota</taxon>
        <taxon>Fungi</taxon>
        <taxon>Dikarya</taxon>
        <taxon>Ascomycota</taxon>
        <taxon>Pezizomycotina</taxon>
        <taxon>Sordariomycetes</taxon>
        <taxon>Hypocreomycetidae</taxon>
        <taxon>Glomerellales</taxon>
        <taxon>Glomerellaceae</taxon>
        <taxon>Colletotrichum</taxon>
        <taxon>Colletotrichum acutatum species complex</taxon>
    </lineage>
</organism>
<keyword evidence="3" id="KW-1185">Reference proteome</keyword>
<comment type="caution">
    <text evidence="2">The sequence shown here is derived from an EMBL/GenBank/DDBJ whole genome shotgun (WGS) entry which is preliminary data.</text>
</comment>
<dbReference type="GeneID" id="85451777"/>
<accession>A0AAJ0A8G4</accession>
<name>A0AAJ0A8G4_9PEZI</name>
<protein>
    <submittedName>
        <fullName evidence="2">Uncharacterized protein</fullName>
    </submittedName>
</protein>